<keyword evidence="3" id="KW-0902">Two-component regulatory system</keyword>
<gene>
    <name evidence="7" type="ORF">ACFFHU_03055</name>
</gene>
<evidence type="ECO:0000313" key="8">
    <source>
        <dbReference type="Proteomes" id="UP001589894"/>
    </source>
</evidence>
<feature type="transmembrane region" description="Helical" evidence="5">
    <location>
        <begin position="154"/>
        <end position="173"/>
    </location>
</feature>
<keyword evidence="5" id="KW-0472">Membrane</keyword>
<dbReference type="Gene3D" id="1.20.5.1930">
    <property type="match status" value="1"/>
</dbReference>
<proteinExistence type="predicted"/>
<dbReference type="RefSeq" id="WP_377335402.1">
    <property type="nucleotide sequence ID" value="NZ_JBHLUE010000002.1"/>
</dbReference>
<keyword evidence="5" id="KW-1133">Transmembrane helix</keyword>
<protein>
    <submittedName>
        <fullName evidence="7">Sensor histidine kinase</fullName>
    </submittedName>
</protein>
<sequence length="387" mass="41589">MSTVTKQAEPPQEGFQHPKRWLGMLFAGVWLWFLASPATAIWDHPRLPVRVLSMTSLVAFAALYVYAFITGRGYRRELRTMRPRRAWTLLGSLVLLALLVVPGAGPQAMGTVVYLAAAAMFLLPMRPAVAVGVAMATLPLVVPLWLPAWRSQQVVSFAVVMAALAIFGITRMVDRNAELLAAHSEIRRLAVAEERARAARDLHDILGHSLTVITVKAELAGRLLEIDPARAAGEVGDLERLAREALADVRRTVGAYREVSLAEELASARSALSAAGIAVELPGTIPDLPPERNELFGWAVREGVTNVVRHSGARHCAIRVEPELVEVRDDGRGPVTPDGTAEPAGVGGHGLRGLRERADKLGGQLGIGRTGPRGGFVLRISTPAGES</sequence>
<dbReference type="GO" id="GO:0016301">
    <property type="term" value="F:kinase activity"/>
    <property type="evidence" value="ECO:0007669"/>
    <property type="project" value="UniProtKB-KW"/>
</dbReference>
<evidence type="ECO:0000256" key="2">
    <source>
        <dbReference type="ARBA" id="ARBA00022777"/>
    </source>
</evidence>
<organism evidence="7 8">
    <name type="scientific">Plantactinospora siamensis</name>
    <dbReference type="NCBI Taxonomy" id="555372"/>
    <lineage>
        <taxon>Bacteria</taxon>
        <taxon>Bacillati</taxon>
        <taxon>Actinomycetota</taxon>
        <taxon>Actinomycetes</taxon>
        <taxon>Micromonosporales</taxon>
        <taxon>Micromonosporaceae</taxon>
        <taxon>Plantactinospora</taxon>
    </lineage>
</organism>
<dbReference type="InterPro" id="IPR050482">
    <property type="entry name" value="Sensor_HK_TwoCompSys"/>
</dbReference>
<feature type="domain" description="Signal transduction histidine kinase subgroup 3 dimerisation and phosphoacceptor" evidence="6">
    <location>
        <begin position="194"/>
        <end position="260"/>
    </location>
</feature>
<evidence type="ECO:0000256" key="3">
    <source>
        <dbReference type="ARBA" id="ARBA00023012"/>
    </source>
</evidence>
<dbReference type="InterPro" id="IPR036890">
    <property type="entry name" value="HATPase_C_sf"/>
</dbReference>
<keyword evidence="2 7" id="KW-0418">Kinase</keyword>
<feature type="transmembrane region" description="Helical" evidence="5">
    <location>
        <begin position="111"/>
        <end position="142"/>
    </location>
</feature>
<evidence type="ECO:0000256" key="5">
    <source>
        <dbReference type="SAM" id="Phobius"/>
    </source>
</evidence>
<feature type="transmembrane region" description="Helical" evidence="5">
    <location>
        <begin position="54"/>
        <end position="74"/>
    </location>
</feature>
<feature type="transmembrane region" description="Helical" evidence="5">
    <location>
        <begin position="21"/>
        <end position="42"/>
    </location>
</feature>
<feature type="region of interest" description="Disordered" evidence="4">
    <location>
        <begin position="328"/>
        <end position="352"/>
    </location>
</feature>
<dbReference type="Proteomes" id="UP001589894">
    <property type="component" value="Unassembled WGS sequence"/>
</dbReference>
<dbReference type="SUPFAM" id="SSF55874">
    <property type="entry name" value="ATPase domain of HSP90 chaperone/DNA topoisomerase II/histidine kinase"/>
    <property type="match status" value="1"/>
</dbReference>
<evidence type="ECO:0000259" key="6">
    <source>
        <dbReference type="Pfam" id="PF07730"/>
    </source>
</evidence>
<dbReference type="PANTHER" id="PTHR24421">
    <property type="entry name" value="NITRATE/NITRITE SENSOR PROTEIN NARX-RELATED"/>
    <property type="match status" value="1"/>
</dbReference>
<dbReference type="CDD" id="cd16917">
    <property type="entry name" value="HATPase_UhpB-NarQ-NarX-like"/>
    <property type="match status" value="1"/>
</dbReference>
<evidence type="ECO:0000313" key="7">
    <source>
        <dbReference type="EMBL" id="MFC0563147.1"/>
    </source>
</evidence>
<keyword evidence="1" id="KW-0808">Transferase</keyword>
<evidence type="ECO:0000256" key="4">
    <source>
        <dbReference type="SAM" id="MobiDB-lite"/>
    </source>
</evidence>
<keyword evidence="8" id="KW-1185">Reference proteome</keyword>
<comment type="caution">
    <text evidence="7">The sequence shown here is derived from an EMBL/GenBank/DDBJ whole genome shotgun (WGS) entry which is preliminary data.</text>
</comment>
<dbReference type="EMBL" id="JBHLUE010000002">
    <property type="protein sequence ID" value="MFC0563147.1"/>
    <property type="molecule type" value="Genomic_DNA"/>
</dbReference>
<dbReference type="PANTHER" id="PTHR24421:SF63">
    <property type="entry name" value="SENSOR HISTIDINE KINASE DESK"/>
    <property type="match status" value="1"/>
</dbReference>
<dbReference type="InterPro" id="IPR011712">
    <property type="entry name" value="Sig_transdc_His_kin_sub3_dim/P"/>
</dbReference>
<dbReference type="Gene3D" id="3.30.565.10">
    <property type="entry name" value="Histidine kinase-like ATPase, C-terminal domain"/>
    <property type="match status" value="1"/>
</dbReference>
<accession>A0ABV6NQU6</accession>
<feature type="transmembrane region" description="Helical" evidence="5">
    <location>
        <begin position="86"/>
        <end position="105"/>
    </location>
</feature>
<evidence type="ECO:0000256" key="1">
    <source>
        <dbReference type="ARBA" id="ARBA00022679"/>
    </source>
</evidence>
<name>A0ABV6NQU6_9ACTN</name>
<dbReference type="Pfam" id="PF07730">
    <property type="entry name" value="HisKA_3"/>
    <property type="match status" value="1"/>
</dbReference>
<reference evidence="7 8" key="1">
    <citation type="submission" date="2024-09" db="EMBL/GenBank/DDBJ databases">
        <authorList>
            <person name="Sun Q."/>
            <person name="Mori K."/>
        </authorList>
    </citation>
    <scope>NUCLEOTIDE SEQUENCE [LARGE SCALE GENOMIC DNA]</scope>
    <source>
        <strain evidence="7 8">TBRC 2205</strain>
    </source>
</reference>
<keyword evidence="5" id="KW-0812">Transmembrane</keyword>